<accession>A0A8J6C369</accession>
<reference evidence="2" key="1">
    <citation type="journal article" date="2021" name="bioRxiv">
        <title>Whole Genome Assembly and Annotation of Northern Wild Rice, Zizania palustris L., Supports a Whole Genome Duplication in the Zizania Genus.</title>
        <authorList>
            <person name="Haas M."/>
            <person name="Kono T."/>
            <person name="Macchietto M."/>
            <person name="Millas R."/>
            <person name="McGilp L."/>
            <person name="Shao M."/>
            <person name="Duquette J."/>
            <person name="Hirsch C.N."/>
            <person name="Kimball J."/>
        </authorList>
    </citation>
    <scope>NUCLEOTIDE SEQUENCE</scope>
    <source>
        <tissue evidence="2">Fresh leaf tissue</tissue>
    </source>
</reference>
<gene>
    <name evidence="2" type="ORF">GUJ93_ZPchr0013g35943</name>
</gene>
<evidence type="ECO:0000256" key="1">
    <source>
        <dbReference type="SAM" id="MobiDB-lite"/>
    </source>
</evidence>
<organism evidence="2 3">
    <name type="scientific">Zizania palustris</name>
    <name type="common">Northern wild rice</name>
    <dbReference type="NCBI Taxonomy" id="103762"/>
    <lineage>
        <taxon>Eukaryota</taxon>
        <taxon>Viridiplantae</taxon>
        <taxon>Streptophyta</taxon>
        <taxon>Embryophyta</taxon>
        <taxon>Tracheophyta</taxon>
        <taxon>Spermatophyta</taxon>
        <taxon>Magnoliopsida</taxon>
        <taxon>Liliopsida</taxon>
        <taxon>Poales</taxon>
        <taxon>Poaceae</taxon>
        <taxon>BOP clade</taxon>
        <taxon>Oryzoideae</taxon>
        <taxon>Oryzeae</taxon>
        <taxon>Zizaniinae</taxon>
        <taxon>Zizania</taxon>
    </lineage>
</organism>
<feature type="compositionally biased region" description="Low complexity" evidence="1">
    <location>
        <begin position="55"/>
        <end position="79"/>
    </location>
</feature>
<keyword evidence="3" id="KW-1185">Reference proteome</keyword>
<feature type="region of interest" description="Disordered" evidence="1">
    <location>
        <begin position="1"/>
        <end position="97"/>
    </location>
</feature>
<dbReference type="AlphaFoldDB" id="A0A8J6C369"/>
<dbReference type="Proteomes" id="UP000729402">
    <property type="component" value="Unassembled WGS sequence"/>
</dbReference>
<evidence type="ECO:0000313" key="2">
    <source>
        <dbReference type="EMBL" id="KAG8098323.1"/>
    </source>
</evidence>
<reference evidence="2" key="2">
    <citation type="submission" date="2021-02" db="EMBL/GenBank/DDBJ databases">
        <authorList>
            <person name="Kimball J.A."/>
            <person name="Haas M.W."/>
            <person name="Macchietto M."/>
            <person name="Kono T."/>
            <person name="Duquette J."/>
            <person name="Shao M."/>
        </authorList>
    </citation>
    <scope>NUCLEOTIDE SEQUENCE</scope>
    <source>
        <tissue evidence="2">Fresh leaf tissue</tissue>
    </source>
</reference>
<comment type="caution">
    <text evidence="2">The sequence shown here is derived from an EMBL/GenBank/DDBJ whole genome shotgun (WGS) entry which is preliminary data.</text>
</comment>
<feature type="compositionally biased region" description="Basic and acidic residues" evidence="1">
    <location>
        <begin position="1"/>
        <end position="14"/>
    </location>
</feature>
<proteinExistence type="predicted"/>
<evidence type="ECO:0000313" key="3">
    <source>
        <dbReference type="Proteomes" id="UP000729402"/>
    </source>
</evidence>
<name>A0A8J6C369_ZIZPA</name>
<sequence length="107" mass="11239">MVGLARERELRKCELSGPAGRHAGAGTEFPPSRSASGTPRPGQPRPHTRPPPLRAPGRAACAPSALTLSPASVASARARAPGRDHRSSSSSRALHLRVPAQYVLYDT</sequence>
<protein>
    <submittedName>
        <fullName evidence="2">Uncharacterized protein</fullName>
    </submittedName>
</protein>
<dbReference type="EMBL" id="JAAALK010000079">
    <property type="protein sequence ID" value="KAG8098323.1"/>
    <property type="molecule type" value="Genomic_DNA"/>
</dbReference>
<feature type="compositionally biased region" description="Pro residues" evidence="1">
    <location>
        <begin position="41"/>
        <end position="54"/>
    </location>
</feature>